<dbReference type="Proteomes" id="UP001057402">
    <property type="component" value="Chromosome 4"/>
</dbReference>
<sequence length="348" mass="39176">MNKVTTLLSMMSSSSPNRRQQSHGMIVVVAGLLLCTAVKTSAAEFPQFQLPQKEDGSVDFLVVGDWGRGGDFNQSKVAEQMGIVGDQMGIQFVISTGDNFYEDGLTGTCDPNFTNSFTNIYTAPSLNKPWYNVLGNHDYRGDAEAQLSPILKAKDGRWNCFRSAILSAGPVDFIFVDTTPFVDTYFKNPGEHRYDWTGVLPRETYLSDMLKELDWTLKASSGPWKIVVGHHPIKTAGEHGVTEELVQRMLPILKINNVDFYINGHDHCLQRIASIDSKLEFLTSGGGSKAWRGIIRPLDKPQEMKFYYDGQGFLAVRMHHYKASFHFYDVYGNNLHNWDVQKIPFINT</sequence>
<accession>A0ACB9R258</accession>
<proteinExistence type="predicted"/>
<keyword evidence="2" id="KW-1185">Reference proteome</keyword>
<evidence type="ECO:0000313" key="2">
    <source>
        <dbReference type="Proteomes" id="UP001057402"/>
    </source>
</evidence>
<comment type="caution">
    <text evidence="1">The sequence shown here is derived from an EMBL/GenBank/DDBJ whole genome shotgun (WGS) entry which is preliminary data.</text>
</comment>
<gene>
    <name evidence="1" type="ORF">MLD38_011342</name>
</gene>
<evidence type="ECO:0000313" key="1">
    <source>
        <dbReference type="EMBL" id="KAI4373186.1"/>
    </source>
</evidence>
<reference evidence="2" key="1">
    <citation type="journal article" date="2023" name="Front. Plant Sci.">
        <title>Chromosomal-level genome assembly of Melastoma candidum provides insights into trichome evolution.</title>
        <authorList>
            <person name="Zhong Y."/>
            <person name="Wu W."/>
            <person name="Sun C."/>
            <person name="Zou P."/>
            <person name="Liu Y."/>
            <person name="Dai S."/>
            <person name="Zhou R."/>
        </authorList>
    </citation>
    <scope>NUCLEOTIDE SEQUENCE [LARGE SCALE GENOMIC DNA]</scope>
</reference>
<dbReference type="EMBL" id="CM042883">
    <property type="protein sequence ID" value="KAI4373186.1"/>
    <property type="molecule type" value="Genomic_DNA"/>
</dbReference>
<name>A0ACB9R258_9MYRT</name>
<organism evidence="1 2">
    <name type="scientific">Melastoma candidum</name>
    <dbReference type="NCBI Taxonomy" id="119954"/>
    <lineage>
        <taxon>Eukaryota</taxon>
        <taxon>Viridiplantae</taxon>
        <taxon>Streptophyta</taxon>
        <taxon>Embryophyta</taxon>
        <taxon>Tracheophyta</taxon>
        <taxon>Spermatophyta</taxon>
        <taxon>Magnoliopsida</taxon>
        <taxon>eudicotyledons</taxon>
        <taxon>Gunneridae</taxon>
        <taxon>Pentapetalae</taxon>
        <taxon>rosids</taxon>
        <taxon>malvids</taxon>
        <taxon>Myrtales</taxon>
        <taxon>Melastomataceae</taxon>
        <taxon>Melastomatoideae</taxon>
        <taxon>Melastomateae</taxon>
        <taxon>Melastoma</taxon>
    </lineage>
</organism>
<protein>
    <submittedName>
        <fullName evidence="1">Uncharacterized protein</fullName>
    </submittedName>
</protein>